<evidence type="ECO:0000313" key="8">
    <source>
        <dbReference type="EMBL" id="HIT17482.1"/>
    </source>
</evidence>
<reference evidence="8" key="2">
    <citation type="journal article" date="2021" name="PeerJ">
        <title>Extensive microbial diversity within the chicken gut microbiome revealed by metagenomics and culture.</title>
        <authorList>
            <person name="Gilroy R."/>
            <person name="Ravi A."/>
            <person name="Getino M."/>
            <person name="Pursley I."/>
            <person name="Horton D.L."/>
            <person name="Alikhan N.F."/>
            <person name="Baker D."/>
            <person name="Gharbi K."/>
            <person name="Hall N."/>
            <person name="Watson M."/>
            <person name="Adriaenssens E.M."/>
            <person name="Foster-Nyarko E."/>
            <person name="Jarju S."/>
            <person name="Secka A."/>
            <person name="Antonio M."/>
            <person name="Oren A."/>
            <person name="Chaudhuri R.R."/>
            <person name="La Ragione R."/>
            <person name="Hildebrand F."/>
            <person name="Pallen M.J."/>
        </authorList>
    </citation>
    <scope>NUCLEOTIDE SEQUENCE</scope>
    <source>
        <strain evidence="8">14508</strain>
    </source>
</reference>
<dbReference type="Gene3D" id="3.40.50.620">
    <property type="entry name" value="HUPs"/>
    <property type="match status" value="1"/>
</dbReference>
<comment type="caution">
    <text evidence="8">The sequence shown here is derived from an EMBL/GenBank/DDBJ whole genome shotgun (WGS) entry which is preliminary data.</text>
</comment>
<keyword evidence="5" id="KW-0067">ATP-binding</keyword>
<dbReference type="Pfam" id="PF01171">
    <property type="entry name" value="ATP_bind_3"/>
    <property type="match status" value="1"/>
</dbReference>
<dbReference type="EC" id="6.3.4.19" evidence="1"/>
<keyword evidence="3" id="KW-0819">tRNA processing</keyword>
<reference evidence="8" key="1">
    <citation type="submission" date="2020-10" db="EMBL/GenBank/DDBJ databases">
        <authorList>
            <person name="Gilroy R."/>
        </authorList>
    </citation>
    <scope>NUCLEOTIDE SEQUENCE</scope>
    <source>
        <strain evidence="8">14508</strain>
    </source>
</reference>
<dbReference type="InterPro" id="IPR014729">
    <property type="entry name" value="Rossmann-like_a/b/a_fold"/>
</dbReference>
<evidence type="ECO:0000256" key="4">
    <source>
        <dbReference type="ARBA" id="ARBA00022741"/>
    </source>
</evidence>
<dbReference type="Proteomes" id="UP000886893">
    <property type="component" value="Unassembled WGS sequence"/>
</dbReference>
<dbReference type="AlphaFoldDB" id="A0A9D1G8U2"/>
<dbReference type="EMBL" id="DVKI01000120">
    <property type="protein sequence ID" value="HIT17482.1"/>
    <property type="molecule type" value="Genomic_DNA"/>
</dbReference>
<dbReference type="GO" id="GO:0032267">
    <property type="term" value="F:tRNA(Ile)-lysidine synthase activity"/>
    <property type="evidence" value="ECO:0007669"/>
    <property type="project" value="UniProtKB-EC"/>
</dbReference>
<protein>
    <recommendedName>
        <fullName evidence="1">tRNA(Ile)-lysidine synthetase</fullName>
        <ecNumber evidence="1">6.3.4.19</ecNumber>
    </recommendedName>
</protein>
<dbReference type="CDD" id="cd01992">
    <property type="entry name" value="TilS_N"/>
    <property type="match status" value="1"/>
</dbReference>
<comment type="catalytic activity">
    <reaction evidence="6">
        <text>cytidine(34) in tRNA(Ile2) + L-lysine + ATP = lysidine(34) in tRNA(Ile2) + AMP + diphosphate + H(+)</text>
        <dbReference type="Rhea" id="RHEA:43744"/>
        <dbReference type="Rhea" id="RHEA-COMP:10625"/>
        <dbReference type="Rhea" id="RHEA-COMP:10670"/>
        <dbReference type="ChEBI" id="CHEBI:15378"/>
        <dbReference type="ChEBI" id="CHEBI:30616"/>
        <dbReference type="ChEBI" id="CHEBI:32551"/>
        <dbReference type="ChEBI" id="CHEBI:33019"/>
        <dbReference type="ChEBI" id="CHEBI:82748"/>
        <dbReference type="ChEBI" id="CHEBI:83665"/>
        <dbReference type="ChEBI" id="CHEBI:456215"/>
        <dbReference type="EC" id="6.3.4.19"/>
    </reaction>
</comment>
<accession>A0A9D1G8U2</accession>
<evidence type="ECO:0000259" key="7">
    <source>
        <dbReference type="Pfam" id="PF01171"/>
    </source>
</evidence>
<organism evidence="8 9">
    <name type="scientific">Candidatus Caccosoma faecigallinarum</name>
    <dbReference type="NCBI Taxonomy" id="2840720"/>
    <lineage>
        <taxon>Bacteria</taxon>
        <taxon>Bacillati</taxon>
        <taxon>Bacillota</taxon>
        <taxon>Bacillota incertae sedis</taxon>
        <taxon>Candidatus Caccosoma</taxon>
    </lineage>
</organism>
<evidence type="ECO:0000256" key="1">
    <source>
        <dbReference type="ARBA" id="ARBA00013267"/>
    </source>
</evidence>
<dbReference type="PANTHER" id="PTHR43033">
    <property type="entry name" value="TRNA(ILE)-LYSIDINE SYNTHASE-RELATED"/>
    <property type="match status" value="1"/>
</dbReference>
<dbReference type="InterPro" id="IPR011063">
    <property type="entry name" value="TilS/TtcA_N"/>
</dbReference>
<dbReference type="InterPro" id="IPR012094">
    <property type="entry name" value="tRNA_Ile_lys_synt"/>
</dbReference>
<sequence length="132" mass="15566">MQLEFHYPKDQLYLVAVSGGPDSMALLDLLFQNGDSLIVAHVNYKKRKESDQEQQLIEKYCQEKNIPVHVAFFQEKDEKKSFQVKAREFRYQFFAQIYQKEHCDGLFVAHHFDDLLETYLLKKSGTSLMNLI</sequence>
<evidence type="ECO:0000313" key="9">
    <source>
        <dbReference type="Proteomes" id="UP000886893"/>
    </source>
</evidence>
<dbReference type="InterPro" id="IPR012795">
    <property type="entry name" value="tRNA_Ile_lys_synt_N"/>
</dbReference>
<keyword evidence="2 8" id="KW-0436">Ligase</keyword>
<feature type="domain" description="tRNA(Ile)-lysidine/2-thiocytidine synthase N-terminal" evidence="7">
    <location>
        <begin position="13"/>
        <end position="125"/>
    </location>
</feature>
<dbReference type="PANTHER" id="PTHR43033:SF1">
    <property type="entry name" value="TRNA(ILE)-LYSIDINE SYNTHASE-RELATED"/>
    <property type="match status" value="1"/>
</dbReference>
<proteinExistence type="predicted"/>
<dbReference type="GO" id="GO:0008033">
    <property type="term" value="P:tRNA processing"/>
    <property type="evidence" value="ECO:0007669"/>
    <property type="project" value="UniProtKB-KW"/>
</dbReference>
<name>A0A9D1G8U2_9FIRM</name>
<dbReference type="SUPFAM" id="SSF52402">
    <property type="entry name" value="Adenine nucleotide alpha hydrolases-like"/>
    <property type="match status" value="1"/>
</dbReference>
<dbReference type="GO" id="GO:0005524">
    <property type="term" value="F:ATP binding"/>
    <property type="evidence" value="ECO:0007669"/>
    <property type="project" value="UniProtKB-KW"/>
</dbReference>
<evidence type="ECO:0000256" key="5">
    <source>
        <dbReference type="ARBA" id="ARBA00022840"/>
    </source>
</evidence>
<evidence type="ECO:0000256" key="6">
    <source>
        <dbReference type="ARBA" id="ARBA00048539"/>
    </source>
</evidence>
<dbReference type="NCBIfam" id="TIGR02432">
    <property type="entry name" value="lysidine_TilS_N"/>
    <property type="match status" value="1"/>
</dbReference>
<keyword evidence="4" id="KW-0547">Nucleotide-binding</keyword>
<evidence type="ECO:0000256" key="3">
    <source>
        <dbReference type="ARBA" id="ARBA00022694"/>
    </source>
</evidence>
<gene>
    <name evidence="8" type="primary">tilS</name>
    <name evidence="8" type="ORF">IAD04_03760</name>
</gene>
<evidence type="ECO:0000256" key="2">
    <source>
        <dbReference type="ARBA" id="ARBA00022598"/>
    </source>
</evidence>